<name>W0F7K5_9BACT</name>
<keyword evidence="1" id="KW-1133">Transmembrane helix</keyword>
<gene>
    <name evidence="2" type="ORF">NIASO_14245</name>
</gene>
<evidence type="ECO:0000256" key="1">
    <source>
        <dbReference type="SAM" id="Phobius"/>
    </source>
</evidence>
<dbReference type="EMBL" id="CP007035">
    <property type="protein sequence ID" value="AHF17788.1"/>
    <property type="molecule type" value="Genomic_DNA"/>
</dbReference>
<feature type="transmembrane region" description="Helical" evidence="1">
    <location>
        <begin position="15"/>
        <end position="38"/>
    </location>
</feature>
<keyword evidence="1" id="KW-0812">Transmembrane</keyword>
<reference evidence="2 3" key="1">
    <citation type="submission" date="2013-12" db="EMBL/GenBank/DDBJ databases">
        <authorList>
            <consortium name="DOE Joint Genome Institute"/>
            <person name="Eisen J."/>
            <person name="Huntemann M."/>
            <person name="Han J."/>
            <person name="Chen A."/>
            <person name="Kyrpides N."/>
            <person name="Mavromatis K."/>
            <person name="Markowitz V."/>
            <person name="Palaniappan K."/>
            <person name="Ivanova N."/>
            <person name="Schaumberg A."/>
            <person name="Pati A."/>
            <person name="Liolios K."/>
            <person name="Nordberg H.P."/>
            <person name="Cantor M.N."/>
            <person name="Hua S.X."/>
            <person name="Woyke T."/>
        </authorList>
    </citation>
    <scope>NUCLEOTIDE SEQUENCE [LARGE SCALE GENOMIC DNA]</scope>
    <source>
        <strain evidence="3">DSM 19437</strain>
    </source>
</reference>
<dbReference type="HOGENOM" id="CLU_1979173_0_0_10"/>
<sequence length="126" mass="14612">MRNQSKKNTKTTDRFYRTILLLLCGLWFVSGILIFALFSPRYEKAGYKHLSLDRMLLSFSDVKQNNKVTLINLQLKEASLLNNNGDINQQAVADQRKKIYRRLLEEKTKIPEPAGHTGFMIKQVPQ</sequence>
<evidence type="ECO:0000313" key="2">
    <source>
        <dbReference type="EMBL" id="AHF17788.1"/>
    </source>
</evidence>
<dbReference type="KEGG" id="nso:NIASO_14245"/>
<keyword evidence="1" id="KW-0472">Membrane</keyword>
<accession>W0F7K5</accession>
<dbReference type="RefSeq" id="WP_008586538.1">
    <property type="nucleotide sequence ID" value="NZ_CP007035.1"/>
</dbReference>
<dbReference type="AlphaFoldDB" id="W0F7K5"/>
<protein>
    <submittedName>
        <fullName evidence="2">Uncharacterized protein</fullName>
    </submittedName>
</protein>
<proteinExistence type="predicted"/>
<dbReference type="Proteomes" id="UP000003586">
    <property type="component" value="Chromosome"/>
</dbReference>
<evidence type="ECO:0000313" key="3">
    <source>
        <dbReference type="Proteomes" id="UP000003586"/>
    </source>
</evidence>
<dbReference type="OrthoDB" id="671900at2"/>
<dbReference type="STRING" id="929713.NIASO_14245"/>
<keyword evidence="3" id="KW-1185">Reference proteome</keyword>
<organism evidence="2 3">
    <name type="scientific">Niabella soli DSM 19437</name>
    <dbReference type="NCBI Taxonomy" id="929713"/>
    <lineage>
        <taxon>Bacteria</taxon>
        <taxon>Pseudomonadati</taxon>
        <taxon>Bacteroidota</taxon>
        <taxon>Chitinophagia</taxon>
        <taxon>Chitinophagales</taxon>
        <taxon>Chitinophagaceae</taxon>
        <taxon>Niabella</taxon>
    </lineage>
</organism>